<feature type="transmembrane region" description="Helical" evidence="1">
    <location>
        <begin position="47"/>
        <end position="67"/>
    </location>
</feature>
<feature type="domain" description="Potassium channel" evidence="2">
    <location>
        <begin position="87"/>
        <end position="166"/>
    </location>
</feature>
<comment type="caution">
    <text evidence="4">The sequence shown here is derived from an EMBL/GenBank/DDBJ whole genome shotgun (WGS) entry which is preliminary data.</text>
</comment>
<feature type="transmembrane region" description="Helical" evidence="1">
    <location>
        <begin position="15"/>
        <end position="35"/>
    </location>
</feature>
<feature type="transmembrane region" description="Helical" evidence="1">
    <location>
        <begin position="79"/>
        <end position="101"/>
    </location>
</feature>
<organism evidence="4 5">
    <name type="scientific">Streptomyces fradiae ATCC 10745 = DSM 40063</name>
    <dbReference type="NCBI Taxonomy" id="1319510"/>
    <lineage>
        <taxon>Bacteria</taxon>
        <taxon>Bacillati</taxon>
        <taxon>Actinomycetota</taxon>
        <taxon>Actinomycetes</taxon>
        <taxon>Kitasatosporales</taxon>
        <taxon>Streptomycetaceae</taxon>
        <taxon>Streptomyces</taxon>
    </lineage>
</organism>
<dbReference type="Pfam" id="PF07885">
    <property type="entry name" value="Ion_trans_2"/>
    <property type="match status" value="1"/>
</dbReference>
<feature type="transmembrane region" description="Helical" evidence="1">
    <location>
        <begin position="142"/>
        <end position="163"/>
    </location>
</feature>
<keyword evidence="4" id="KW-0406">Ion transport</keyword>
<reference evidence="4 5" key="2">
    <citation type="submission" date="2016-09" db="EMBL/GenBank/DDBJ databases">
        <title>Streptomyces fradiae DSM40063, a candidate organism with high potential of specific P450 cytochromes.</title>
        <authorList>
            <person name="Grumaz C."/>
            <person name="Vainshtein Y."/>
            <person name="Kirstahler P."/>
            <person name="Sohn K."/>
        </authorList>
    </citation>
    <scope>NUCLEOTIDE SEQUENCE [LARGE SCALE GENOMIC DNA]</scope>
    <source>
        <strain evidence="4 5">DSM 40063</strain>
    </source>
</reference>
<dbReference type="Proteomes" id="UP000194318">
    <property type="component" value="Unassembled WGS sequence"/>
</dbReference>
<keyword evidence="6" id="KW-1185">Reference proteome</keyword>
<dbReference type="GO" id="GO:0034220">
    <property type="term" value="P:monoatomic ion transmembrane transport"/>
    <property type="evidence" value="ECO:0007669"/>
    <property type="project" value="UniProtKB-KW"/>
</dbReference>
<dbReference type="InterPro" id="IPR013099">
    <property type="entry name" value="K_chnl_dom"/>
</dbReference>
<evidence type="ECO:0000256" key="1">
    <source>
        <dbReference type="SAM" id="Phobius"/>
    </source>
</evidence>
<evidence type="ECO:0000313" key="6">
    <source>
        <dbReference type="Proteomes" id="UP000731519"/>
    </source>
</evidence>
<dbReference type="AlphaFoldDB" id="A0A1Y2NZJ2"/>
<evidence type="ECO:0000313" key="3">
    <source>
        <dbReference type="EMBL" id="KAF0650440.1"/>
    </source>
</evidence>
<proteinExistence type="predicted"/>
<name>A0A1Y2NZJ2_STRFR</name>
<keyword evidence="4" id="KW-0813">Transport</keyword>
<protein>
    <submittedName>
        <fullName evidence="4">Voltage-gated potassium channel Kch</fullName>
    </submittedName>
</protein>
<sequence length="180" mass="19414">MTGVLRGARDLVTRHAGTAAAVLLVGAAVAAYFLLPFDRLGPHRPGLSWSILGATLAAMAVLILRQIHDILLDRPDTRSGLVIAVLLALSVLIFAACYLVLARDPGEFSGLETRVDALYFTLVTLATIGYGDITPLGQSARAVVVVQVLYSFVFLTAGVTALSRRVRWLTETRRDRQNRG</sequence>
<dbReference type="SUPFAM" id="SSF81324">
    <property type="entry name" value="Voltage-gated potassium channels"/>
    <property type="match status" value="1"/>
</dbReference>
<dbReference type="Gene3D" id="1.10.287.70">
    <property type="match status" value="1"/>
</dbReference>
<evidence type="ECO:0000313" key="5">
    <source>
        <dbReference type="Proteomes" id="UP000194318"/>
    </source>
</evidence>
<dbReference type="Proteomes" id="UP000731519">
    <property type="component" value="Unassembled WGS sequence"/>
</dbReference>
<dbReference type="EMBL" id="MIFZ01000182">
    <property type="protein sequence ID" value="OSY52409.1"/>
    <property type="molecule type" value="Genomic_DNA"/>
</dbReference>
<evidence type="ECO:0000259" key="2">
    <source>
        <dbReference type="Pfam" id="PF07885"/>
    </source>
</evidence>
<gene>
    <name evidence="4" type="primary">kch_2</name>
    <name evidence="4" type="ORF">BG846_01941</name>
    <name evidence="3" type="ORF">K701_07675</name>
</gene>
<dbReference type="EMBL" id="ASYR01000008">
    <property type="protein sequence ID" value="KAF0650440.1"/>
    <property type="molecule type" value="Genomic_DNA"/>
</dbReference>
<keyword evidence="1" id="KW-0812">Transmembrane</keyword>
<keyword evidence="1" id="KW-0472">Membrane</keyword>
<reference evidence="3 6" key="1">
    <citation type="submission" date="2013-05" db="EMBL/GenBank/DDBJ databases">
        <title>Genome Sequence of Streptomyces fradiae.</title>
        <authorList>
            <person name="Kirby R."/>
        </authorList>
    </citation>
    <scope>NUCLEOTIDE SEQUENCE [LARGE SCALE GENOMIC DNA]</scope>
    <source>
        <strain evidence="3 6">ATCC 10745</strain>
    </source>
</reference>
<keyword evidence="4" id="KW-0407">Ion channel</keyword>
<accession>A0A1Y2NZJ2</accession>
<keyword evidence="1" id="KW-1133">Transmembrane helix</keyword>
<evidence type="ECO:0000313" key="4">
    <source>
        <dbReference type="EMBL" id="OSY52409.1"/>
    </source>
</evidence>